<sequence length="302" mass="32920">MEFRTLRVFVEVVRAGGFSAATGRVHATQSTISKAVRQLEDEIGMPLLIRSPAGIALTAAGEIVFQRAQTLLAGRETLKTELQELAGLKRGLLRIGLPPIGSSELFAPVFTLYRRRYPGVDIKLVEHGSDRLEELLRASEIDLAASLLPVSEEFDWLAMRRDPLVALMATDASLAQVPGPLTLDDLRSMPFILFDSGFALNRIIRAACARHGFEPEVTARSSQIDFIIRLAAAGLGVAFLPRLIARARVHVPVAQVPLNEPGTDWAMATLWRRGAYLPQAARAWLDIAAGDPARTATDRGPD</sequence>
<dbReference type="AlphaFoldDB" id="A0A0D6B6I9"/>
<dbReference type="Proteomes" id="UP000064912">
    <property type="component" value="Chromosome"/>
</dbReference>
<dbReference type="SUPFAM" id="SSF53850">
    <property type="entry name" value="Periplasmic binding protein-like II"/>
    <property type="match status" value="1"/>
</dbReference>
<dbReference type="Pfam" id="PF00126">
    <property type="entry name" value="HTH_1"/>
    <property type="match status" value="1"/>
</dbReference>
<evidence type="ECO:0000256" key="2">
    <source>
        <dbReference type="ARBA" id="ARBA00023015"/>
    </source>
</evidence>
<evidence type="ECO:0000256" key="4">
    <source>
        <dbReference type="ARBA" id="ARBA00023163"/>
    </source>
</evidence>
<dbReference type="Gene3D" id="1.10.10.10">
    <property type="entry name" value="Winged helix-like DNA-binding domain superfamily/Winged helix DNA-binding domain"/>
    <property type="match status" value="1"/>
</dbReference>
<accession>A0A0D6B6I9</accession>
<dbReference type="eggNOG" id="COG0583">
    <property type="taxonomic scope" value="Bacteria"/>
</dbReference>
<proteinExistence type="inferred from homology"/>
<dbReference type="PROSITE" id="PS50931">
    <property type="entry name" value="HTH_LYSR"/>
    <property type="match status" value="1"/>
</dbReference>
<name>A0A0D6B6I9_RHOSU</name>
<dbReference type="InterPro" id="IPR000847">
    <property type="entry name" value="LysR_HTH_N"/>
</dbReference>
<dbReference type="CDD" id="cd08438">
    <property type="entry name" value="PBP2_CidR"/>
    <property type="match status" value="1"/>
</dbReference>
<dbReference type="PANTHER" id="PTHR30419:SF8">
    <property type="entry name" value="NITROGEN ASSIMILATION TRANSCRIPTIONAL ACTIVATOR-RELATED"/>
    <property type="match status" value="1"/>
</dbReference>
<dbReference type="PANTHER" id="PTHR30419">
    <property type="entry name" value="HTH-TYPE TRANSCRIPTIONAL REGULATOR YBHD"/>
    <property type="match status" value="1"/>
</dbReference>
<dbReference type="KEGG" id="rsu:NHU_03616"/>
<keyword evidence="2" id="KW-0805">Transcription regulation</keyword>
<organism evidence="6 7">
    <name type="scientific">Rhodovulum sulfidophilum</name>
    <name type="common">Rhodobacter sulfidophilus</name>
    <dbReference type="NCBI Taxonomy" id="35806"/>
    <lineage>
        <taxon>Bacteria</taxon>
        <taxon>Pseudomonadati</taxon>
        <taxon>Pseudomonadota</taxon>
        <taxon>Alphaproteobacteria</taxon>
        <taxon>Rhodobacterales</taxon>
        <taxon>Paracoccaceae</taxon>
        <taxon>Rhodovulum</taxon>
    </lineage>
</organism>
<evidence type="ECO:0000313" key="6">
    <source>
        <dbReference type="EMBL" id="BAQ70748.1"/>
    </source>
</evidence>
<gene>
    <name evidence="6" type="ORF">NHU_03616</name>
</gene>
<comment type="similarity">
    <text evidence="1">Belongs to the LysR transcriptional regulatory family.</text>
</comment>
<dbReference type="Gene3D" id="3.40.190.290">
    <property type="match status" value="1"/>
</dbReference>
<dbReference type="FunFam" id="1.10.10.10:FF:000001">
    <property type="entry name" value="LysR family transcriptional regulator"/>
    <property type="match status" value="1"/>
</dbReference>
<keyword evidence="3" id="KW-0238">DNA-binding</keyword>
<evidence type="ECO:0000256" key="3">
    <source>
        <dbReference type="ARBA" id="ARBA00023125"/>
    </source>
</evidence>
<dbReference type="InterPro" id="IPR005119">
    <property type="entry name" value="LysR_subst-bd"/>
</dbReference>
<evidence type="ECO:0000313" key="7">
    <source>
        <dbReference type="Proteomes" id="UP000064912"/>
    </source>
</evidence>
<dbReference type="GO" id="GO:0003700">
    <property type="term" value="F:DNA-binding transcription factor activity"/>
    <property type="evidence" value="ECO:0007669"/>
    <property type="project" value="InterPro"/>
</dbReference>
<dbReference type="InterPro" id="IPR036390">
    <property type="entry name" value="WH_DNA-bd_sf"/>
</dbReference>
<dbReference type="Pfam" id="PF03466">
    <property type="entry name" value="LysR_substrate"/>
    <property type="match status" value="1"/>
</dbReference>
<evidence type="ECO:0000259" key="5">
    <source>
        <dbReference type="PROSITE" id="PS50931"/>
    </source>
</evidence>
<protein>
    <submittedName>
        <fullName evidence="6">LysR family transcriptional regulator</fullName>
    </submittedName>
</protein>
<dbReference type="GO" id="GO:0003677">
    <property type="term" value="F:DNA binding"/>
    <property type="evidence" value="ECO:0007669"/>
    <property type="project" value="UniProtKB-KW"/>
</dbReference>
<feature type="domain" description="HTH lysR-type" evidence="5">
    <location>
        <begin position="1"/>
        <end position="58"/>
    </location>
</feature>
<dbReference type="PRINTS" id="PR00039">
    <property type="entry name" value="HTHLYSR"/>
</dbReference>
<dbReference type="PATRIC" id="fig|35806.4.peg.3715"/>
<reference evidence="6" key="1">
    <citation type="submission" date="2015-02" db="EMBL/GenBank/DDBJ databases">
        <title>Genome sequene of Rhodovulum sulfidophilum DSM 2351.</title>
        <authorList>
            <person name="Nagao N."/>
        </authorList>
    </citation>
    <scope>NUCLEOTIDE SEQUENCE [LARGE SCALE GENOMIC DNA]</scope>
    <source>
        <strain evidence="6">DSM 2351</strain>
    </source>
</reference>
<dbReference type="EMBL" id="AP014800">
    <property type="protein sequence ID" value="BAQ70748.1"/>
    <property type="molecule type" value="Genomic_DNA"/>
</dbReference>
<dbReference type="InterPro" id="IPR036388">
    <property type="entry name" value="WH-like_DNA-bd_sf"/>
</dbReference>
<dbReference type="InterPro" id="IPR050950">
    <property type="entry name" value="HTH-type_LysR_regulators"/>
</dbReference>
<evidence type="ECO:0000256" key="1">
    <source>
        <dbReference type="ARBA" id="ARBA00009437"/>
    </source>
</evidence>
<dbReference type="SUPFAM" id="SSF46785">
    <property type="entry name" value="Winged helix' DNA-binding domain"/>
    <property type="match status" value="1"/>
</dbReference>
<keyword evidence="4" id="KW-0804">Transcription</keyword>
<dbReference type="GO" id="GO:0005829">
    <property type="term" value="C:cytosol"/>
    <property type="evidence" value="ECO:0007669"/>
    <property type="project" value="TreeGrafter"/>
</dbReference>